<sequence length="166" mass="18678">MISKYRACVRTQGAKVEMINNLFKPVSDQIDEGIIREHLIDFYTSSGNRKPDNIIIFRDGVSESQFNQVLNIELSQVIEGTSRPTHYHVLLDEIGFSPYDLQELVHSLSYVTKNEHQPPVICQSMHICFQGCGTVEATFSVIELHRALFRLTSLALSGRGLGRAAL</sequence>
<gene>
    <name evidence="1" type="ORF">MILVUS5_LOCUS7249</name>
</gene>
<name>A0ACB0IXK6_TRIPR</name>
<proteinExistence type="predicted"/>
<comment type="caution">
    <text evidence="1">The sequence shown here is derived from an EMBL/GenBank/DDBJ whole genome shotgun (WGS) entry which is preliminary data.</text>
</comment>
<reference evidence="1" key="1">
    <citation type="submission" date="2023-10" db="EMBL/GenBank/DDBJ databases">
        <authorList>
            <person name="Rodriguez Cubillos JULIANA M."/>
            <person name="De Vega J."/>
        </authorList>
    </citation>
    <scope>NUCLEOTIDE SEQUENCE</scope>
</reference>
<dbReference type="Proteomes" id="UP001177021">
    <property type="component" value="Unassembled WGS sequence"/>
</dbReference>
<accession>A0ACB0IXK6</accession>
<evidence type="ECO:0000313" key="2">
    <source>
        <dbReference type="Proteomes" id="UP001177021"/>
    </source>
</evidence>
<keyword evidence="2" id="KW-1185">Reference proteome</keyword>
<evidence type="ECO:0000313" key="1">
    <source>
        <dbReference type="EMBL" id="CAJ2636795.1"/>
    </source>
</evidence>
<dbReference type="EMBL" id="CASHSV030000013">
    <property type="protein sequence ID" value="CAJ2636795.1"/>
    <property type="molecule type" value="Genomic_DNA"/>
</dbReference>
<protein>
    <submittedName>
        <fullName evidence="1">Uncharacterized protein</fullName>
    </submittedName>
</protein>
<organism evidence="1 2">
    <name type="scientific">Trifolium pratense</name>
    <name type="common">Red clover</name>
    <dbReference type="NCBI Taxonomy" id="57577"/>
    <lineage>
        <taxon>Eukaryota</taxon>
        <taxon>Viridiplantae</taxon>
        <taxon>Streptophyta</taxon>
        <taxon>Embryophyta</taxon>
        <taxon>Tracheophyta</taxon>
        <taxon>Spermatophyta</taxon>
        <taxon>Magnoliopsida</taxon>
        <taxon>eudicotyledons</taxon>
        <taxon>Gunneridae</taxon>
        <taxon>Pentapetalae</taxon>
        <taxon>rosids</taxon>
        <taxon>fabids</taxon>
        <taxon>Fabales</taxon>
        <taxon>Fabaceae</taxon>
        <taxon>Papilionoideae</taxon>
        <taxon>50 kb inversion clade</taxon>
        <taxon>NPAAA clade</taxon>
        <taxon>Hologalegina</taxon>
        <taxon>IRL clade</taxon>
        <taxon>Trifolieae</taxon>
        <taxon>Trifolium</taxon>
    </lineage>
</organism>